<dbReference type="NCBIfam" id="TIGR01683">
    <property type="entry name" value="thiS"/>
    <property type="match status" value="1"/>
</dbReference>
<sequence>MEDYITIYVNGEPFNCESHTPLKDFLLYLEFDLSKTIIEYNGRIVTLPLYSSIFLRMNDSVEVVTIVGGG</sequence>
<reference evidence="1" key="1">
    <citation type="journal article" date="2017" name="J. Phycol.">
        <title>Analysis of chloroplast genomes and a supermatrix inform reclassification of the Rhodomelaceae (Rhodophyta).</title>
        <authorList>
            <person name="Diaz-Tapia P."/>
            <person name="Maggs C.A."/>
            <person name="West J.A."/>
            <person name="Verbruggen H."/>
        </authorList>
    </citation>
    <scope>NUCLEOTIDE SEQUENCE</scope>
    <source>
        <strain evidence="1">JW3535</strain>
    </source>
</reference>
<geneLocation type="chloroplast" evidence="1"/>
<keyword evidence="1" id="KW-0150">Chloroplast</keyword>
<dbReference type="InterPro" id="IPR003749">
    <property type="entry name" value="ThiS/MoaD-like"/>
</dbReference>
<dbReference type="InterPro" id="IPR010035">
    <property type="entry name" value="Thi_S"/>
</dbReference>
<gene>
    <name evidence="1" type="primary">thiS</name>
</gene>
<dbReference type="Pfam" id="PF02597">
    <property type="entry name" value="ThiS"/>
    <property type="match status" value="1"/>
</dbReference>
<dbReference type="CDD" id="cd00565">
    <property type="entry name" value="Ubl_ThiS"/>
    <property type="match status" value="1"/>
</dbReference>
<organism evidence="1">
    <name type="scientific">Caloglossa intermedia</name>
    <dbReference type="NCBI Taxonomy" id="100879"/>
    <lineage>
        <taxon>Eukaryota</taxon>
        <taxon>Rhodophyta</taxon>
        <taxon>Florideophyceae</taxon>
        <taxon>Rhodymeniophycidae</taxon>
        <taxon>Ceramiales</taxon>
        <taxon>Delesseriaceae</taxon>
        <taxon>Caloglossa</taxon>
    </lineage>
</organism>
<dbReference type="EMBL" id="MF101418">
    <property type="protein sequence ID" value="ARW61546.1"/>
    <property type="molecule type" value="Genomic_DNA"/>
</dbReference>
<protein>
    <submittedName>
        <fullName evidence="1">Thiamin biosynthesis protein S</fullName>
    </submittedName>
</protein>
<dbReference type="PANTHER" id="PTHR34472">
    <property type="entry name" value="SULFUR CARRIER PROTEIN THIS"/>
    <property type="match status" value="1"/>
</dbReference>
<dbReference type="InterPro" id="IPR016155">
    <property type="entry name" value="Mopterin_synth/thiamin_S_b"/>
</dbReference>
<evidence type="ECO:0000313" key="1">
    <source>
        <dbReference type="EMBL" id="ARW61546.1"/>
    </source>
</evidence>
<dbReference type="GeneID" id="33354603"/>
<dbReference type="AlphaFoldDB" id="A0A1Z1M6B4"/>
<dbReference type="RefSeq" id="YP_009392984.1">
    <property type="nucleotide sequence ID" value="NC_035265.1"/>
</dbReference>
<dbReference type="InterPro" id="IPR012675">
    <property type="entry name" value="Beta-grasp_dom_sf"/>
</dbReference>
<name>A0A1Z1M6B4_9FLOR</name>
<keyword evidence="1" id="KW-0934">Plastid</keyword>
<dbReference type="SUPFAM" id="SSF54285">
    <property type="entry name" value="MoaD/ThiS"/>
    <property type="match status" value="1"/>
</dbReference>
<dbReference type="PANTHER" id="PTHR34472:SF1">
    <property type="entry name" value="SULFUR CARRIER PROTEIN THIS"/>
    <property type="match status" value="1"/>
</dbReference>
<accession>A0A1Z1M6B4</accession>
<dbReference type="Gene3D" id="3.10.20.30">
    <property type="match status" value="1"/>
</dbReference>
<proteinExistence type="predicted"/>